<dbReference type="AlphaFoldDB" id="A0A517QV73"/>
<keyword evidence="3" id="KW-0414">Isoprene biosynthesis</keyword>
<dbReference type="NCBIfam" id="TIGR00453">
    <property type="entry name" value="ispD"/>
    <property type="match status" value="1"/>
</dbReference>
<dbReference type="PANTHER" id="PTHR32125">
    <property type="entry name" value="2-C-METHYL-D-ERYTHRITOL 4-PHOSPHATE CYTIDYLYLTRANSFERASE, CHLOROPLASTIC"/>
    <property type="match status" value="1"/>
</dbReference>
<accession>A0A517QV73</accession>
<feature type="site" description="Transition state stabilizer" evidence="3">
    <location>
        <position position="24"/>
    </location>
</feature>
<dbReference type="SUPFAM" id="SSF53448">
    <property type="entry name" value="Nucleotide-diphospho-sugar transferases"/>
    <property type="match status" value="1"/>
</dbReference>
<comment type="similarity">
    <text evidence="3">Belongs to the IspD/TarI cytidylyltransferase family. IspD subfamily.</text>
</comment>
<feature type="site" description="Positions MEP for the nucleophilic attack" evidence="3">
    <location>
        <position position="209"/>
    </location>
</feature>
<dbReference type="GO" id="GO:0050518">
    <property type="term" value="F:2-C-methyl-D-erythritol 4-phosphate cytidylyltransferase activity"/>
    <property type="evidence" value="ECO:0007669"/>
    <property type="project" value="UniProtKB-UniRule"/>
</dbReference>
<comment type="function">
    <text evidence="3">Catalyzes the formation of 4-diphosphocytidyl-2-C-methyl-D-erythritol from CTP and 2-C-methyl-D-erythritol 4-phosphate (MEP).</text>
</comment>
<protein>
    <recommendedName>
        <fullName evidence="3">2-C-methyl-D-erythritol 4-phosphate cytidylyltransferase</fullName>
        <ecNumber evidence="3">2.7.7.60</ecNumber>
    </recommendedName>
    <alternativeName>
        <fullName evidence="3">4-diphosphocytidyl-2C-methyl-D-erythritol synthase</fullName>
    </alternativeName>
    <alternativeName>
        <fullName evidence="3">MEP cytidylyltransferase</fullName>
        <shortName evidence="3">MCT</shortName>
    </alternativeName>
</protein>
<name>A0A517QV73_9PLAN</name>
<evidence type="ECO:0000313" key="4">
    <source>
        <dbReference type="EMBL" id="QDT35487.1"/>
    </source>
</evidence>
<evidence type="ECO:0000256" key="1">
    <source>
        <dbReference type="ARBA" id="ARBA00022679"/>
    </source>
</evidence>
<feature type="site" description="Positions MEP for the nucleophilic attack" evidence="3">
    <location>
        <position position="155"/>
    </location>
</feature>
<keyword evidence="5" id="KW-1185">Reference proteome</keyword>
<dbReference type="InterPro" id="IPR001228">
    <property type="entry name" value="IspD"/>
</dbReference>
<dbReference type="EC" id="2.7.7.60" evidence="3"/>
<evidence type="ECO:0000256" key="2">
    <source>
        <dbReference type="ARBA" id="ARBA00022695"/>
    </source>
</evidence>
<sequence length="247" mass="27392">MAKFAVILAAAGRSTRFGDSKRKKPFIDLNGKPVWLRAAEPFLAHKDVTQVIIVVSPDDLEWFKEKFRPNLAFMDIQVATGGDQRADSVQNALSLVNADVDYIAVHDAARPLITTDWIDAVFQEAQKSGAAIPAAPIRGTIKRASKGFIEETVPRTALWEAQTPQVFERKLLLDAYQQRDKFNATDEAQLIEKTGHAVSIVECSSMNIKITTKDDLRIAGALLNALPKKKTLRPLHPFADEKPDLFS</sequence>
<dbReference type="EMBL" id="CP036267">
    <property type="protein sequence ID" value="QDT35487.1"/>
    <property type="molecule type" value="Genomic_DNA"/>
</dbReference>
<dbReference type="OrthoDB" id="9806837at2"/>
<dbReference type="UniPathway" id="UPA00056">
    <property type="reaction ID" value="UER00093"/>
</dbReference>
<proteinExistence type="inferred from homology"/>
<organism evidence="4 5">
    <name type="scientific">Thalassoglobus polymorphus</name>
    <dbReference type="NCBI Taxonomy" id="2527994"/>
    <lineage>
        <taxon>Bacteria</taxon>
        <taxon>Pseudomonadati</taxon>
        <taxon>Planctomycetota</taxon>
        <taxon>Planctomycetia</taxon>
        <taxon>Planctomycetales</taxon>
        <taxon>Planctomycetaceae</taxon>
        <taxon>Thalassoglobus</taxon>
    </lineage>
</organism>
<dbReference type="InterPro" id="IPR029044">
    <property type="entry name" value="Nucleotide-diphossugar_trans"/>
</dbReference>
<evidence type="ECO:0000313" key="5">
    <source>
        <dbReference type="Proteomes" id="UP000315724"/>
    </source>
</evidence>
<dbReference type="KEGG" id="tpol:Mal48_47640"/>
<dbReference type="GO" id="GO:0019288">
    <property type="term" value="P:isopentenyl diphosphate biosynthetic process, methylerythritol 4-phosphate pathway"/>
    <property type="evidence" value="ECO:0007669"/>
    <property type="project" value="UniProtKB-UniRule"/>
</dbReference>
<dbReference type="RefSeq" id="WP_145205131.1">
    <property type="nucleotide sequence ID" value="NZ_CP036267.1"/>
</dbReference>
<keyword evidence="2 3" id="KW-0548">Nucleotidyltransferase</keyword>
<evidence type="ECO:0000256" key="3">
    <source>
        <dbReference type="HAMAP-Rule" id="MF_00108"/>
    </source>
</evidence>
<dbReference type="FunFam" id="3.90.550.10:FF:000003">
    <property type="entry name" value="2-C-methyl-D-erythritol 4-phosphate cytidylyltransferase"/>
    <property type="match status" value="1"/>
</dbReference>
<comment type="catalytic activity">
    <reaction evidence="3">
        <text>2-C-methyl-D-erythritol 4-phosphate + CTP + H(+) = 4-CDP-2-C-methyl-D-erythritol + diphosphate</text>
        <dbReference type="Rhea" id="RHEA:13429"/>
        <dbReference type="ChEBI" id="CHEBI:15378"/>
        <dbReference type="ChEBI" id="CHEBI:33019"/>
        <dbReference type="ChEBI" id="CHEBI:37563"/>
        <dbReference type="ChEBI" id="CHEBI:57823"/>
        <dbReference type="ChEBI" id="CHEBI:58262"/>
        <dbReference type="EC" id="2.7.7.60"/>
    </reaction>
</comment>
<dbReference type="Gene3D" id="3.90.550.10">
    <property type="entry name" value="Spore Coat Polysaccharide Biosynthesis Protein SpsA, Chain A"/>
    <property type="match status" value="1"/>
</dbReference>
<comment type="pathway">
    <text evidence="3">Isoprenoid biosynthesis; isopentenyl diphosphate biosynthesis via DXP pathway; isopentenyl diphosphate from 1-deoxy-D-xylulose 5-phosphate: step 2/6.</text>
</comment>
<keyword evidence="1 3" id="KW-0808">Transferase</keyword>
<dbReference type="PANTHER" id="PTHR32125:SF4">
    <property type="entry name" value="2-C-METHYL-D-ERYTHRITOL 4-PHOSPHATE CYTIDYLYLTRANSFERASE, CHLOROPLASTIC"/>
    <property type="match status" value="1"/>
</dbReference>
<gene>
    <name evidence="3 4" type="primary">ispD</name>
    <name evidence="4" type="ORF">Mal48_47640</name>
</gene>
<dbReference type="Pfam" id="PF01128">
    <property type="entry name" value="IspD"/>
    <property type="match status" value="1"/>
</dbReference>
<dbReference type="InterPro" id="IPR050088">
    <property type="entry name" value="IspD/TarI_cytidylyltransf_bact"/>
</dbReference>
<feature type="site" description="Transition state stabilizer" evidence="3">
    <location>
        <position position="16"/>
    </location>
</feature>
<dbReference type="HAMAP" id="MF_00108">
    <property type="entry name" value="IspD"/>
    <property type="match status" value="1"/>
</dbReference>
<dbReference type="CDD" id="cd02516">
    <property type="entry name" value="CDP-ME_synthetase"/>
    <property type="match status" value="1"/>
</dbReference>
<dbReference type="InterPro" id="IPR034683">
    <property type="entry name" value="IspD/TarI"/>
</dbReference>
<dbReference type="Proteomes" id="UP000315724">
    <property type="component" value="Chromosome"/>
</dbReference>
<reference evidence="4 5" key="1">
    <citation type="submission" date="2019-02" db="EMBL/GenBank/DDBJ databases">
        <title>Deep-cultivation of Planctomycetes and their phenomic and genomic characterization uncovers novel biology.</title>
        <authorList>
            <person name="Wiegand S."/>
            <person name="Jogler M."/>
            <person name="Boedeker C."/>
            <person name="Pinto D."/>
            <person name="Vollmers J."/>
            <person name="Rivas-Marin E."/>
            <person name="Kohn T."/>
            <person name="Peeters S.H."/>
            <person name="Heuer A."/>
            <person name="Rast P."/>
            <person name="Oberbeckmann S."/>
            <person name="Bunk B."/>
            <person name="Jeske O."/>
            <person name="Meyerdierks A."/>
            <person name="Storesund J.E."/>
            <person name="Kallscheuer N."/>
            <person name="Luecker S."/>
            <person name="Lage O.M."/>
            <person name="Pohl T."/>
            <person name="Merkel B.J."/>
            <person name="Hornburger P."/>
            <person name="Mueller R.-W."/>
            <person name="Bruemmer F."/>
            <person name="Labrenz M."/>
            <person name="Spormann A.M."/>
            <person name="Op den Camp H."/>
            <person name="Overmann J."/>
            <person name="Amann R."/>
            <person name="Jetten M.S.M."/>
            <person name="Mascher T."/>
            <person name="Medema M.H."/>
            <person name="Devos D.P."/>
            <person name="Kaster A.-K."/>
            <person name="Ovreas L."/>
            <person name="Rohde M."/>
            <person name="Galperin M.Y."/>
            <person name="Jogler C."/>
        </authorList>
    </citation>
    <scope>NUCLEOTIDE SEQUENCE [LARGE SCALE GENOMIC DNA]</scope>
    <source>
        <strain evidence="4 5">Mal48</strain>
    </source>
</reference>